<sequence>MLTTAAIAVKDKQGQIIGVLGIDLSYAGVQKTISGLNIGRTGSVTLVSKSGTIIASQGKSKKYTFKSGKSISKNVVLKLLKPQNKNREP</sequence>
<dbReference type="EMBL" id="JQAR01000011">
    <property type="protein sequence ID" value="KRN29875.1"/>
    <property type="molecule type" value="Genomic_DNA"/>
</dbReference>
<reference evidence="2 3" key="1">
    <citation type="journal article" date="2015" name="Genome Announc.">
        <title>Expanding the biotechnology potential of lactobacilli through comparative genomics of 213 strains and associated genera.</title>
        <authorList>
            <person name="Sun Z."/>
            <person name="Harris H.M."/>
            <person name="McCann A."/>
            <person name="Guo C."/>
            <person name="Argimon S."/>
            <person name="Zhang W."/>
            <person name="Yang X."/>
            <person name="Jeffery I.B."/>
            <person name="Cooney J.C."/>
            <person name="Kagawa T.F."/>
            <person name="Liu W."/>
            <person name="Song Y."/>
            <person name="Salvetti E."/>
            <person name="Wrobel A."/>
            <person name="Rasinkangas P."/>
            <person name="Parkhill J."/>
            <person name="Rea M.C."/>
            <person name="O'Sullivan O."/>
            <person name="Ritari J."/>
            <person name="Douillard F.P."/>
            <person name="Paul Ross R."/>
            <person name="Yang R."/>
            <person name="Briner A.E."/>
            <person name="Felis G.E."/>
            <person name="de Vos W.M."/>
            <person name="Barrangou R."/>
            <person name="Klaenhammer T.R."/>
            <person name="Caufield P.W."/>
            <person name="Cui Y."/>
            <person name="Zhang H."/>
            <person name="O'Toole P.W."/>
        </authorList>
    </citation>
    <scope>NUCLEOTIDE SEQUENCE [LARGE SCALE GENOMIC DNA]</scope>
    <source>
        <strain evidence="2 3">ATCC 27304</strain>
    </source>
</reference>
<evidence type="ECO:0000313" key="2">
    <source>
        <dbReference type="EMBL" id="KRN29875.1"/>
    </source>
</evidence>
<dbReference type="AlphaFoldDB" id="A0A0R2FMS1"/>
<accession>A0A0R2FMS1</accession>
<dbReference type="PATRIC" id="fig|1618.3.peg.290"/>
<dbReference type="InterPro" id="IPR033462">
    <property type="entry name" value="Cache_3-Cache_2"/>
</dbReference>
<dbReference type="CDD" id="cd18774">
    <property type="entry name" value="PDC2_HK_sensor"/>
    <property type="match status" value="1"/>
</dbReference>
<dbReference type="Pfam" id="PF17201">
    <property type="entry name" value="Cache_3-Cache_2"/>
    <property type="match status" value="1"/>
</dbReference>
<dbReference type="Proteomes" id="UP000051727">
    <property type="component" value="Unassembled WGS sequence"/>
</dbReference>
<dbReference type="STRING" id="1618.IV36_GL000290"/>
<evidence type="ECO:0000313" key="3">
    <source>
        <dbReference type="Proteomes" id="UP000051727"/>
    </source>
</evidence>
<feature type="domain" description="Cache 3/Cache 2 fusion" evidence="1">
    <location>
        <begin position="4"/>
        <end position="83"/>
    </location>
</feature>
<gene>
    <name evidence="2" type="ORF">IV36_GL000290</name>
</gene>
<evidence type="ECO:0000259" key="1">
    <source>
        <dbReference type="Pfam" id="PF17201"/>
    </source>
</evidence>
<organism evidence="2 3">
    <name type="scientific">Liquorilactobacillus mali</name>
    <dbReference type="NCBI Taxonomy" id="1618"/>
    <lineage>
        <taxon>Bacteria</taxon>
        <taxon>Bacillati</taxon>
        <taxon>Bacillota</taxon>
        <taxon>Bacilli</taxon>
        <taxon>Lactobacillales</taxon>
        <taxon>Lactobacillaceae</taxon>
        <taxon>Liquorilactobacillus</taxon>
    </lineage>
</organism>
<name>A0A0R2FMS1_9LACO</name>
<comment type="caution">
    <text evidence="2">The sequence shown here is derived from an EMBL/GenBank/DDBJ whole genome shotgun (WGS) entry which is preliminary data.</text>
</comment>
<dbReference type="Gene3D" id="3.30.450.20">
    <property type="entry name" value="PAS domain"/>
    <property type="match status" value="1"/>
</dbReference>
<proteinExistence type="predicted"/>
<protein>
    <recommendedName>
        <fullName evidence="1">Cache 3/Cache 2 fusion domain-containing protein</fullName>
    </recommendedName>
</protein>